<dbReference type="SUPFAM" id="SSF48371">
    <property type="entry name" value="ARM repeat"/>
    <property type="match status" value="1"/>
</dbReference>
<dbReference type="eggNOG" id="ENOG502QTEJ">
    <property type="taxonomic scope" value="Eukaryota"/>
</dbReference>
<evidence type="ECO:0000256" key="1">
    <source>
        <dbReference type="ARBA" id="ARBA00022801"/>
    </source>
</evidence>
<comment type="function">
    <text evidence="4">Invertase that cleaves sucrose into glucose and fructose.</text>
</comment>
<sequence>MCRSTPTQYLWLTLTLGPTMAPKCPVAYPLGSQLCSLSNQPHCPLASSLPHCPFSSQLAPNRPHSLARSPKSTCTPILPVCEPTLPISEPKVFLCLRTNAARPTAWASCAPKLPVPFICSPRHGLMAEDQPHLRAMLPSIKPACLVKQNGRDTDMIIRFQKCLSQSSPLSLRRSSPLSLRRSSPLSLLATLPRFSLLSLSRSSSLSLSRSSPLSLRSSSPLSLHRSSPLSFNRSSPLSLYRSSTILVMSEDVQGMVKEILENLKKVKGQVRGQALKELRQVVQAHGITKKTVVACGGVGLISSLLGPFTTHAVGSKVVGVLVNLNLDFDSKSDLLQPTKISLMVDILNERSIETKINCTRLIGMLMEGNNYASENVTSLSLLVGLLRLVKDKKRLNGLRYGYSQQPVSRLEDLKIAKRAIELAEHRLPKDEWPEYHDGKSGSYVGKQARKYQTWSVSSYLVAKMMIEILVKLAKKYLQKDE</sequence>
<dbReference type="PANTHER" id="PTHR31916:SF37">
    <property type="entry name" value="ALKALINE_NEUTRAL INVERTASE"/>
    <property type="match status" value="1"/>
</dbReference>
<protein>
    <recommendedName>
        <fullName evidence="4">Alkaline/neutral invertase</fullName>
        <ecNumber evidence="4">3.2.1.26</ecNumber>
    </recommendedName>
</protein>
<organism evidence="8 9">
    <name type="scientific">Theobroma cacao</name>
    <name type="common">Cacao</name>
    <name type="synonym">Cocoa</name>
    <dbReference type="NCBI Taxonomy" id="3641"/>
    <lineage>
        <taxon>Eukaryota</taxon>
        <taxon>Viridiplantae</taxon>
        <taxon>Streptophyta</taxon>
        <taxon>Embryophyta</taxon>
        <taxon>Tracheophyta</taxon>
        <taxon>Spermatophyta</taxon>
        <taxon>Magnoliopsida</taxon>
        <taxon>eudicotyledons</taxon>
        <taxon>Gunneridae</taxon>
        <taxon>Pentapetalae</taxon>
        <taxon>rosids</taxon>
        <taxon>malvids</taxon>
        <taxon>Malvales</taxon>
        <taxon>Malvaceae</taxon>
        <taxon>Byttnerioideae</taxon>
        <taxon>Theobroma</taxon>
    </lineage>
</organism>
<dbReference type="Proteomes" id="UP000026915">
    <property type="component" value="Chromosome 1"/>
</dbReference>
<dbReference type="GO" id="GO:0033926">
    <property type="term" value="F:endo-alpha-N-acetylgalactosaminidase activity"/>
    <property type="evidence" value="ECO:0007669"/>
    <property type="project" value="UniProtKB-UniRule"/>
</dbReference>
<feature type="signal peptide" evidence="6">
    <location>
        <begin position="1"/>
        <end position="21"/>
    </location>
</feature>
<keyword evidence="3 4" id="KW-0326">Glycosidase</keyword>
<proteinExistence type="inferred from homology"/>
<comment type="similarity">
    <text evidence="4">Belongs to the glycosyl hydrolase 100 family.</text>
</comment>
<evidence type="ECO:0000259" key="7">
    <source>
        <dbReference type="Pfam" id="PF25598"/>
    </source>
</evidence>
<keyword evidence="2 4" id="KW-0119">Carbohydrate metabolism</keyword>
<keyword evidence="9" id="KW-1185">Reference proteome</keyword>
<dbReference type="Gene3D" id="1.25.10.10">
    <property type="entry name" value="Leucine-rich Repeat Variant"/>
    <property type="match status" value="1"/>
</dbReference>
<feature type="compositionally biased region" description="Low complexity" evidence="5">
    <location>
        <begin position="207"/>
        <end position="230"/>
    </location>
</feature>
<name>A0A061E0B6_THECC</name>
<feature type="chain" id="PRO_5001596857" description="Alkaline/neutral invertase" evidence="6">
    <location>
        <begin position="22"/>
        <end position="481"/>
    </location>
</feature>
<keyword evidence="6" id="KW-0732">Signal</keyword>
<dbReference type="GO" id="GO:0004564">
    <property type="term" value="F:beta-fructofuranosidase activity"/>
    <property type="evidence" value="ECO:0007669"/>
    <property type="project" value="UniProtKB-EC"/>
</dbReference>
<dbReference type="Pfam" id="PF25598">
    <property type="entry name" value="ARM_PUB"/>
    <property type="match status" value="1"/>
</dbReference>
<dbReference type="InterPro" id="IPR024746">
    <property type="entry name" value="Glyco_hydro_100"/>
</dbReference>
<keyword evidence="1 4" id="KW-0378">Hydrolase</keyword>
<dbReference type="EC" id="3.2.1.26" evidence="4"/>
<evidence type="ECO:0000256" key="6">
    <source>
        <dbReference type="SAM" id="SignalP"/>
    </source>
</evidence>
<dbReference type="Gramene" id="EOX95668">
    <property type="protein sequence ID" value="EOX95668"/>
    <property type="gene ID" value="TCM_005117"/>
</dbReference>
<evidence type="ECO:0000256" key="3">
    <source>
        <dbReference type="ARBA" id="ARBA00023295"/>
    </source>
</evidence>
<evidence type="ECO:0000256" key="2">
    <source>
        <dbReference type="ARBA" id="ARBA00023277"/>
    </source>
</evidence>
<dbReference type="InParanoid" id="A0A061E0B6"/>
<reference evidence="8 9" key="1">
    <citation type="journal article" date="2013" name="Genome Biol.">
        <title>The genome sequence of the most widely cultivated cacao type and its use to identify candidate genes regulating pod color.</title>
        <authorList>
            <person name="Motamayor J.C."/>
            <person name="Mockaitis K."/>
            <person name="Schmutz J."/>
            <person name="Haiminen N."/>
            <person name="Iii D.L."/>
            <person name="Cornejo O."/>
            <person name="Findley S.D."/>
            <person name="Zheng P."/>
            <person name="Utro F."/>
            <person name="Royaert S."/>
            <person name="Saski C."/>
            <person name="Jenkins J."/>
            <person name="Podicheti R."/>
            <person name="Zhao M."/>
            <person name="Scheffler B.E."/>
            <person name="Stack J.C."/>
            <person name="Feltus F.A."/>
            <person name="Mustiga G.M."/>
            <person name="Amores F."/>
            <person name="Phillips W."/>
            <person name="Marelli J.P."/>
            <person name="May G.D."/>
            <person name="Shapiro H."/>
            <person name="Ma J."/>
            <person name="Bustamante C.D."/>
            <person name="Schnell R.J."/>
            <person name="Main D."/>
            <person name="Gilbert D."/>
            <person name="Parida L."/>
            <person name="Kuhn D.N."/>
        </authorList>
    </citation>
    <scope>NUCLEOTIDE SEQUENCE [LARGE SCALE GENOMIC DNA]</scope>
    <source>
        <strain evidence="9">cv. Matina 1-6</strain>
    </source>
</reference>
<accession>A0A061E0B6</accession>
<dbReference type="PANTHER" id="PTHR31916">
    <property type="match status" value="1"/>
</dbReference>
<dbReference type="HOGENOM" id="CLU_567919_0_0_1"/>
<dbReference type="AlphaFoldDB" id="A0A061E0B6"/>
<dbReference type="InterPro" id="IPR016024">
    <property type="entry name" value="ARM-type_fold"/>
</dbReference>
<evidence type="ECO:0000313" key="9">
    <source>
        <dbReference type="Proteomes" id="UP000026915"/>
    </source>
</evidence>
<dbReference type="InterPro" id="IPR058678">
    <property type="entry name" value="ARM_PUB"/>
</dbReference>
<dbReference type="EMBL" id="CM001879">
    <property type="protein sequence ID" value="EOX95668.1"/>
    <property type="molecule type" value="Genomic_DNA"/>
</dbReference>
<dbReference type="Pfam" id="PF12899">
    <property type="entry name" value="Glyco_hydro_100"/>
    <property type="match status" value="1"/>
</dbReference>
<feature type="domain" description="U-box" evidence="7">
    <location>
        <begin position="256"/>
        <end position="397"/>
    </location>
</feature>
<evidence type="ECO:0000256" key="5">
    <source>
        <dbReference type="SAM" id="MobiDB-lite"/>
    </source>
</evidence>
<comment type="catalytic activity">
    <reaction evidence="4">
        <text>Hydrolysis of terminal non-reducing beta-D-fructofuranoside residues in beta-D-fructofuranosides.</text>
        <dbReference type="EC" id="3.2.1.26"/>
    </reaction>
</comment>
<feature type="region of interest" description="Disordered" evidence="5">
    <location>
        <begin position="207"/>
        <end position="235"/>
    </location>
</feature>
<dbReference type="InterPro" id="IPR011989">
    <property type="entry name" value="ARM-like"/>
</dbReference>
<evidence type="ECO:0000313" key="8">
    <source>
        <dbReference type="EMBL" id="EOX95668.1"/>
    </source>
</evidence>
<gene>
    <name evidence="8" type="ORF">TCM_005117</name>
</gene>
<evidence type="ECO:0000256" key="4">
    <source>
        <dbReference type="RuleBase" id="RU367047"/>
    </source>
</evidence>